<evidence type="ECO:0000256" key="3">
    <source>
        <dbReference type="ARBA" id="ARBA00022452"/>
    </source>
</evidence>
<keyword evidence="5" id="KW-0934">Plastid</keyword>
<evidence type="ECO:0000313" key="10">
    <source>
        <dbReference type="Proteomes" id="UP001454036"/>
    </source>
</evidence>
<evidence type="ECO:0000256" key="2">
    <source>
        <dbReference type="ARBA" id="ARBA00010913"/>
    </source>
</evidence>
<comment type="similarity">
    <text evidence="2">Belongs to the SAM50/omp85 family.</text>
</comment>
<evidence type="ECO:0000256" key="5">
    <source>
        <dbReference type="ARBA" id="ARBA00022805"/>
    </source>
</evidence>
<dbReference type="Gene3D" id="2.40.160.50">
    <property type="entry name" value="membrane protein fhac: a member of the omp85/tpsb transporter family"/>
    <property type="match status" value="1"/>
</dbReference>
<comment type="subcellular location">
    <subcellularLocation>
        <location evidence="1">Mitochondrion outer membrane</location>
        <topology evidence="1">Multi-pass membrane protein</topology>
    </subcellularLocation>
    <subcellularLocation>
        <location evidence="7">Plastid</location>
        <location evidence="7">Chloroplast outer membrane</location>
    </subcellularLocation>
</comment>
<dbReference type="Pfam" id="PF01103">
    <property type="entry name" value="Omp85"/>
    <property type="match status" value="1"/>
</dbReference>
<gene>
    <name evidence="9" type="ORF">LIER_03698</name>
</gene>
<accession>A0AAV3NU27</accession>
<keyword evidence="4" id="KW-0812">Transmembrane</keyword>
<evidence type="ECO:0000256" key="6">
    <source>
        <dbReference type="ARBA" id="ARBA00023136"/>
    </source>
</evidence>
<comment type="caution">
    <text evidence="9">The sequence shown here is derived from an EMBL/GenBank/DDBJ whole genome shotgun (WGS) entry which is preliminary data.</text>
</comment>
<dbReference type="AlphaFoldDB" id="A0AAV3NU27"/>
<proteinExistence type="inferred from homology"/>
<organism evidence="9 10">
    <name type="scientific">Lithospermum erythrorhizon</name>
    <name type="common">Purple gromwell</name>
    <name type="synonym">Lithospermum officinale var. erythrorhizon</name>
    <dbReference type="NCBI Taxonomy" id="34254"/>
    <lineage>
        <taxon>Eukaryota</taxon>
        <taxon>Viridiplantae</taxon>
        <taxon>Streptophyta</taxon>
        <taxon>Embryophyta</taxon>
        <taxon>Tracheophyta</taxon>
        <taxon>Spermatophyta</taxon>
        <taxon>Magnoliopsida</taxon>
        <taxon>eudicotyledons</taxon>
        <taxon>Gunneridae</taxon>
        <taxon>Pentapetalae</taxon>
        <taxon>asterids</taxon>
        <taxon>lamiids</taxon>
        <taxon>Boraginales</taxon>
        <taxon>Boraginaceae</taxon>
        <taxon>Boraginoideae</taxon>
        <taxon>Lithospermeae</taxon>
        <taxon>Lithospermum</taxon>
    </lineage>
</organism>
<evidence type="ECO:0000313" key="9">
    <source>
        <dbReference type="EMBL" id="GAA0142900.1"/>
    </source>
</evidence>
<dbReference type="PANTHER" id="PTHR12815:SF18">
    <property type="entry name" value="SORTING AND ASSEMBLY MACHINERY COMPONENT 50 HOMOLOG"/>
    <property type="match status" value="1"/>
</dbReference>
<dbReference type="EMBL" id="BAABME010000453">
    <property type="protein sequence ID" value="GAA0142900.1"/>
    <property type="molecule type" value="Genomic_DNA"/>
</dbReference>
<dbReference type="GO" id="GO:0009707">
    <property type="term" value="C:chloroplast outer membrane"/>
    <property type="evidence" value="ECO:0007669"/>
    <property type="project" value="UniProtKB-SubCell"/>
</dbReference>
<name>A0AAV3NU27_LITER</name>
<evidence type="ECO:0000256" key="4">
    <source>
        <dbReference type="ARBA" id="ARBA00022692"/>
    </source>
</evidence>
<dbReference type="InterPro" id="IPR039910">
    <property type="entry name" value="D15-like"/>
</dbReference>
<keyword evidence="3" id="KW-1134">Transmembrane beta strand</keyword>
<feature type="domain" description="Bacterial surface antigen (D15)" evidence="8">
    <location>
        <begin position="85"/>
        <end position="241"/>
    </location>
</feature>
<dbReference type="PANTHER" id="PTHR12815">
    <property type="entry name" value="SORTING AND ASSEMBLY MACHINERY SAMM50 PROTEIN FAMILY MEMBER"/>
    <property type="match status" value="1"/>
</dbReference>
<evidence type="ECO:0000256" key="1">
    <source>
        <dbReference type="ARBA" id="ARBA00004374"/>
    </source>
</evidence>
<keyword evidence="10" id="KW-1185">Reference proteome</keyword>
<dbReference type="GO" id="GO:0005741">
    <property type="term" value="C:mitochondrial outer membrane"/>
    <property type="evidence" value="ECO:0007669"/>
    <property type="project" value="UniProtKB-SubCell"/>
</dbReference>
<protein>
    <recommendedName>
        <fullName evidence="8">Bacterial surface antigen (D15) domain-containing protein</fullName>
    </recommendedName>
</protein>
<evidence type="ECO:0000256" key="7">
    <source>
        <dbReference type="ARBA" id="ARBA00024013"/>
    </source>
</evidence>
<reference evidence="9 10" key="1">
    <citation type="submission" date="2024-01" db="EMBL/GenBank/DDBJ databases">
        <title>The complete chloroplast genome sequence of Lithospermum erythrorhizon: insights into the phylogenetic relationship among Boraginaceae species and the maternal lineages of purple gromwells.</title>
        <authorList>
            <person name="Okada T."/>
            <person name="Watanabe K."/>
        </authorList>
    </citation>
    <scope>NUCLEOTIDE SEQUENCE [LARGE SCALE GENOMIC DNA]</scope>
</reference>
<evidence type="ECO:0000259" key="8">
    <source>
        <dbReference type="Pfam" id="PF01103"/>
    </source>
</evidence>
<keyword evidence="6" id="KW-0472">Membrane</keyword>
<dbReference type="InterPro" id="IPR000184">
    <property type="entry name" value="Bac_surfAg_D15"/>
</dbReference>
<dbReference type="Proteomes" id="UP001454036">
    <property type="component" value="Unassembled WGS sequence"/>
</dbReference>
<sequence length="244" mass="26986">MTARVSLLSQDWLKFSSYKEQALGLSLGLLSSENHDLSYSLSWRTLSDPSQMSSRTVRRQLGHSLVSAGIVLPWGNGSSNMVSYLPERFFLGGNSSPICSVGGPTSVLGFKTRGLGPAEPRRTIREISQSESSDTTHEMDYVGGDLAVTAFADLSFDLPLKVLRDSGIHGHAFACTGSLNKLTENAYRDLSFQKFRESFRSSTGIGIILPTKLFRMEVNYCYILKQQEHDRGKTGLQFSFSPPW</sequence>
<keyword evidence="5" id="KW-1002">Plastid outer membrane</keyword>